<organism evidence="2 3">
    <name type="scientific">Cyprinus carpio</name>
    <name type="common">Common carp</name>
    <dbReference type="NCBI Taxonomy" id="7962"/>
    <lineage>
        <taxon>Eukaryota</taxon>
        <taxon>Metazoa</taxon>
        <taxon>Chordata</taxon>
        <taxon>Craniata</taxon>
        <taxon>Vertebrata</taxon>
        <taxon>Euteleostomi</taxon>
        <taxon>Actinopterygii</taxon>
        <taxon>Neopterygii</taxon>
        <taxon>Teleostei</taxon>
        <taxon>Ostariophysi</taxon>
        <taxon>Cypriniformes</taxon>
        <taxon>Cyprinidae</taxon>
        <taxon>Cyprininae</taxon>
        <taxon>Cyprinus</taxon>
    </lineage>
</organism>
<dbReference type="InterPro" id="IPR050143">
    <property type="entry name" value="TRIM/RBCC"/>
</dbReference>
<evidence type="ECO:0000313" key="2">
    <source>
        <dbReference type="Ensembl" id="ENSCCRP00015075068.1"/>
    </source>
</evidence>
<evidence type="ECO:0000313" key="3">
    <source>
        <dbReference type="Proteomes" id="UP000694700"/>
    </source>
</evidence>
<dbReference type="InterPro" id="IPR006574">
    <property type="entry name" value="PRY"/>
</dbReference>
<dbReference type="Pfam" id="PF00622">
    <property type="entry name" value="SPRY"/>
    <property type="match status" value="1"/>
</dbReference>
<name>A0A8C1X0R8_CYPCA</name>
<dbReference type="InterPro" id="IPR043136">
    <property type="entry name" value="B30.2/SPRY_sf"/>
</dbReference>
<dbReference type="InterPro" id="IPR003877">
    <property type="entry name" value="SPRY_dom"/>
</dbReference>
<dbReference type="Proteomes" id="UP000694700">
    <property type="component" value="Unplaced"/>
</dbReference>
<dbReference type="SUPFAM" id="SSF49899">
    <property type="entry name" value="Concanavalin A-like lectins/glucanases"/>
    <property type="match status" value="1"/>
</dbReference>
<reference evidence="2" key="1">
    <citation type="submission" date="2025-08" db="UniProtKB">
        <authorList>
            <consortium name="Ensembl"/>
        </authorList>
    </citation>
    <scope>IDENTIFICATION</scope>
</reference>
<evidence type="ECO:0000259" key="1">
    <source>
        <dbReference type="SMART" id="SM00589"/>
    </source>
</evidence>
<accession>A0A8C1X0R8</accession>
<sequence>VINTRLLGYSLFHLNMKALCKVLYKGHESKFIIIICVGFTLDHYMNVRITASVDCVSSAPVILDPNMAHPGLILSDDLTKIFNWYPCVLGSEGFNSGTHCWDVEVKQSEYWSLGVTTASNQRKGYVFFDTDVWSVNYDEERWSEPFGFHVDQDIDRVRVYLDYDRGTVSFSDPTHIHNTLHLHTLSSFPLFFLSEDLNDQ</sequence>
<protein>
    <recommendedName>
        <fullName evidence="1">SPRY-associated domain-containing protein</fullName>
    </recommendedName>
</protein>
<dbReference type="SMART" id="SM00589">
    <property type="entry name" value="PRY"/>
    <property type="match status" value="1"/>
</dbReference>
<feature type="domain" description="SPRY-associated" evidence="1">
    <location>
        <begin position="58"/>
        <end position="95"/>
    </location>
</feature>
<dbReference type="Ensembl" id="ENSCCRT00015077505.1">
    <property type="protein sequence ID" value="ENSCCRP00015075068.1"/>
    <property type="gene ID" value="ENSCCRG00015030377.1"/>
</dbReference>
<dbReference type="PANTHER" id="PTHR24103">
    <property type="entry name" value="E3 UBIQUITIN-PROTEIN LIGASE TRIM"/>
    <property type="match status" value="1"/>
</dbReference>
<proteinExistence type="predicted"/>
<dbReference type="InterPro" id="IPR013320">
    <property type="entry name" value="ConA-like_dom_sf"/>
</dbReference>
<dbReference type="AlphaFoldDB" id="A0A8C1X0R8"/>
<dbReference type="Gene3D" id="2.60.120.920">
    <property type="match status" value="1"/>
</dbReference>